<keyword evidence="4" id="KW-0175">Coiled coil</keyword>
<dbReference type="Gene3D" id="3.40.50.300">
    <property type="entry name" value="P-loop containing nucleotide triphosphate hydrolases"/>
    <property type="match status" value="1"/>
</dbReference>
<dbReference type="PRINTS" id="PR00081">
    <property type="entry name" value="GDHRDH"/>
</dbReference>
<gene>
    <name evidence="5" type="ORF">GEV33_008997</name>
</gene>
<dbReference type="PANTHER" id="PTHR43115:SF4">
    <property type="entry name" value="DEHYDROGENASE_REDUCTASE SDR FAMILY MEMBER 11"/>
    <property type="match status" value="1"/>
</dbReference>
<organism evidence="5 6">
    <name type="scientific">Tenebrio molitor</name>
    <name type="common">Yellow mealworm beetle</name>
    <dbReference type="NCBI Taxonomy" id="7067"/>
    <lineage>
        <taxon>Eukaryota</taxon>
        <taxon>Metazoa</taxon>
        <taxon>Ecdysozoa</taxon>
        <taxon>Arthropoda</taxon>
        <taxon>Hexapoda</taxon>
        <taxon>Insecta</taxon>
        <taxon>Pterygota</taxon>
        <taxon>Neoptera</taxon>
        <taxon>Endopterygota</taxon>
        <taxon>Coleoptera</taxon>
        <taxon>Polyphaga</taxon>
        <taxon>Cucujiformia</taxon>
        <taxon>Tenebrionidae</taxon>
        <taxon>Tenebrio</taxon>
    </lineage>
</organism>
<dbReference type="FunFam" id="3.40.50.720:FF:000047">
    <property type="entry name" value="NADP-dependent L-serine/L-allo-threonine dehydrogenase"/>
    <property type="match status" value="1"/>
</dbReference>
<dbReference type="SUPFAM" id="SSF51735">
    <property type="entry name" value="NAD(P)-binding Rossmann-fold domains"/>
    <property type="match status" value="1"/>
</dbReference>
<dbReference type="SUPFAM" id="SSF48403">
    <property type="entry name" value="Ankyrin repeat"/>
    <property type="match status" value="2"/>
</dbReference>
<evidence type="ECO:0000256" key="4">
    <source>
        <dbReference type="SAM" id="Coils"/>
    </source>
</evidence>
<feature type="repeat" description="ANK" evidence="3">
    <location>
        <begin position="1281"/>
        <end position="1313"/>
    </location>
</feature>
<keyword evidence="3" id="KW-0040">ANK repeat</keyword>
<feature type="repeat" description="ANK" evidence="3">
    <location>
        <begin position="1147"/>
        <end position="1179"/>
    </location>
</feature>
<sequence>MTKNTPGLGAEYEVLFPAYFALRLNNNDKIEDFSIQSNVENFGNMDDVVIDILTKANEQIRFAIQLKHKDKKNTKLHPESLEGGKVSLGEERREGDFRLKKYCQAFKNLKTENKQCKFILYTNAKFDPQNTTKVTKFDMIIDDQSEANLLFNTSPRRENVYRFEANRKTADDEGMMKSDYEEFLSRFTLFACQKNVEDIEKEVNKILEDENAAMKYIKLFRNWHQGRFTNKTIDRATVNVHLVDIFLSPVIVTDRYLPIGQNKKLKLFEQVVKEFDVTLINDLFENFVEHLTKDSNLEEGTEEKCECSRGLESVRLADKYIMRLAKESKMLEASAAVLEEEVRVKVSQYASEKPLIVNFNDSSEKMIYKIMELLHLGSKIKFVLVGKGIESKKLTRFRIFEKLVDLSIEETLHKDVIRACHLSLQGRKETTLEELIYCFEEIGDKVEANEVFQMLKGNFLIGQEIERLPSFYINRKVSLKVLKIDTILDPKFLMANIVVINFDGKLEKTRKKFGLNVIDIHNYLRSTEAAKEPRLMSTNEECSKQLLEEVSRKSDKKPVLHLRLLGDHSLSVVTSTKRPSQILPWNEVFIEENKIWEYLTRPINILCADPGTGKSTMLKKLKNECDPKFWTVAVDLKTHNEFLKRKHDITKLLSYLTERSIDSFCDQTRELFMSKKKVVFFFDGLDEIENNCIDNVLEYVEELLAEGFRVWVSTRKNLKSKLESRFGEFMIDMKEVDEEEQKSYIKNRLQEKYPDEEIDNMIGRVFSSTDIVNNCQILGIPLQLYIITQTLLDDKDLYHNMRDNIFVLTKMYKLFFHGRIKHNFDKMEFKHQHLNMIKPEDVLKKYEVLALESLFSNDVFKTLNVEINLNDFLNEIRENKDPLGIVARVNSQGKAVFEHYTYGEYFAGVFLANNFDKCRVVREELFSDRYKNLMMIFSVILAEENPLHLAVIYKDLDQITKHLDHSNIHDKGGRNPFHIAAGSEPRLNSFTSNSSGSPAETEDFLKNITILETLAHFDCNERDQLFLWSPLDYAIEHDCLVSMEIILKRYGRSKKMSQWIKKYKKHLSFYYFCLKHGCKNVLSLAIDSSEGSKNIIKAEPWTFIKHTIENCYFQESDTLCYLIKVLGGGRRFYKYYNGFEVNWSNNEGLTALHLAVKYRKTYAVKLLIAKRASVSAVTNRNETPLHFAAENGDVATADLLLERGASVNAVTSSNETPLHFAAYSKSVETTELLIRKGASVNAVTSRYNCVTSLHFAAYRGDVKIVRALIEGGASVNAVTDSNVTPLHMAAYNGKMVTARLLVEKGASVNVVSKAGVAPLHLAVYKGNQRFVRCLLEHGVDLTNVEIDHGRYPLTSAVRDGRLREELLLQLTLERKEIRGAAHNHLVVNLYRCKMVLSMERWTGKIAVVTGASAGCGAAIAEALVKEGLQVVGLARRKERVDQLAQKLSSAKGKLHSLKADMTVEADIINAFKWIRENLGPVAILINNAGLSQPNTLIGGNTEMWKTVLDTNVLGLTIATREAINHMMDHQIDGHVIHINSVLGHYVAHVPKLNMYSASKFAVTALTETLRQELVALNSKIRITSVSPGPVDTEFAISSNLNDNKDWEKIYSAMPKLKSEDVADAVIYVLSTPPHVQRFGVVRLAFLDRICKDLGPPSPTNRFRTKLRSLYNRRRKLHENIPTPLPQRLRSAPR</sequence>
<evidence type="ECO:0000256" key="3">
    <source>
        <dbReference type="PROSITE-ProRule" id="PRU00023"/>
    </source>
</evidence>
<dbReference type="EMBL" id="JABDTM020024939">
    <property type="protein sequence ID" value="KAH0813794.1"/>
    <property type="molecule type" value="Genomic_DNA"/>
</dbReference>
<keyword evidence="6" id="KW-1185">Reference proteome</keyword>
<dbReference type="InterPro" id="IPR036291">
    <property type="entry name" value="NAD(P)-bd_dom_sf"/>
</dbReference>
<dbReference type="SUPFAM" id="SSF52540">
    <property type="entry name" value="P-loop containing nucleoside triphosphate hydrolases"/>
    <property type="match status" value="1"/>
</dbReference>
<evidence type="ECO:0000256" key="2">
    <source>
        <dbReference type="ARBA" id="ARBA00023002"/>
    </source>
</evidence>
<feature type="repeat" description="ANK" evidence="3">
    <location>
        <begin position="1213"/>
        <end position="1245"/>
    </location>
</feature>
<comment type="similarity">
    <text evidence="1">Belongs to the short-chain dehydrogenases/reductases (SDR) family.</text>
</comment>
<dbReference type="Proteomes" id="UP000719412">
    <property type="component" value="Unassembled WGS sequence"/>
</dbReference>
<feature type="repeat" description="ANK" evidence="3">
    <location>
        <begin position="1314"/>
        <end position="1346"/>
    </location>
</feature>
<protein>
    <submittedName>
        <fullName evidence="5">Uncharacterized protein</fullName>
    </submittedName>
</protein>
<dbReference type="InterPro" id="IPR020904">
    <property type="entry name" value="Sc_DH/Rdtase_CS"/>
</dbReference>
<dbReference type="PROSITE" id="PS00061">
    <property type="entry name" value="ADH_SHORT"/>
    <property type="match status" value="1"/>
</dbReference>
<dbReference type="Pfam" id="PF00106">
    <property type="entry name" value="adh_short"/>
    <property type="match status" value="1"/>
</dbReference>
<reference evidence="5" key="1">
    <citation type="journal article" date="2020" name="J Insects Food Feed">
        <title>The yellow mealworm (Tenebrio molitor) genome: a resource for the emerging insects as food and feed industry.</title>
        <authorList>
            <person name="Eriksson T."/>
            <person name="Andere A."/>
            <person name="Kelstrup H."/>
            <person name="Emery V."/>
            <person name="Picard C."/>
        </authorList>
    </citation>
    <scope>NUCLEOTIDE SEQUENCE</scope>
    <source>
        <strain evidence="5">Stoneville</strain>
        <tissue evidence="5">Whole head</tissue>
    </source>
</reference>
<feature type="repeat" description="ANK" evidence="3">
    <location>
        <begin position="1180"/>
        <end position="1212"/>
    </location>
</feature>
<evidence type="ECO:0000313" key="6">
    <source>
        <dbReference type="Proteomes" id="UP000719412"/>
    </source>
</evidence>
<feature type="repeat" description="ANK" evidence="3">
    <location>
        <begin position="1248"/>
        <end position="1280"/>
    </location>
</feature>
<dbReference type="GO" id="GO:0016616">
    <property type="term" value="F:oxidoreductase activity, acting on the CH-OH group of donors, NAD or NADP as acceptor"/>
    <property type="evidence" value="ECO:0007669"/>
    <property type="project" value="UniProtKB-ARBA"/>
</dbReference>
<dbReference type="PRINTS" id="PR00080">
    <property type="entry name" value="SDRFAMILY"/>
</dbReference>
<dbReference type="Gene3D" id="1.25.40.20">
    <property type="entry name" value="Ankyrin repeat-containing domain"/>
    <property type="match status" value="4"/>
</dbReference>
<comment type="caution">
    <text evidence="5">The sequence shown here is derived from an EMBL/GenBank/DDBJ whole genome shotgun (WGS) entry which is preliminary data.</text>
</comment>
<dbReference type="Gene3D" id="3.40.50.720">
    <property type="entry name" value="NAD(P)-binding Rossmann-like Domain"/>
    <property type="match status" value="1"/>
</dbReference>
<dbReference type="Pfam" id="PF12796">
    <property type="entry name" value="Ank_2"/>
    <property type="match status" value="2"/>
</dbReference>
<dbReference type="Pfam" id="PF00023">
    <property type="entry name" value="Ank"/>
    <property type="match status" value="1"/>
</dbReference>
<dbReference type="InterPro" id="IPR002110">
    <property type="entry name" value="Ankyrin_rpt"/>
</dbReference>
<name>A0A8J6HFJ2_TENMO</name>
<reference evidence="5" key="2">
    <citation type="submission" date="2021-08" db="EMBL/GenBank/DDBJ databases">
        <authorList>
            <person name="Eriksson T."/>
        </authorList>
    </citation>
    <scope>NUCLEOTIDE SEQUENCE</scope>
    <source>
        <strain evidence="5">Stoneville</strain>
        <tissue evidence="5">Whole head</tissue>
    </source>
</reference>
<accession>A0A8J6HFJ2</accession>
<dbReference type="PROSITE" id="PS50088">
    <property type="entry name" value="ANK_REPEAT"/>
    <property type="match status" value="6"/>
</dbReference>
<dbReference type="SMART" id="SM00248">
    <property type="entry name" value="ANK"/>
    <property type="match status" value="9"/>
</dbReference>
<dbReference type="PROSITE" id="PS50297">
    <property type="entry name" value="ANK_REP_REGION"/>
    <property type="match status" value="6"/>
</dbReference>
<evidence type="ECO:0000256" key="1">
    <source>
        <dbReference type="ARBA" id="ARBA00006484"/>
    </source>
</evidence>
<dbReference type="InterPro" id="IPR002347">
    <property type="entry name" value="SDR_fam"/>
</dbReference>
<keyword evidence="2" id="KW-0560">Oxidoreductase</keyword>
<evidence type="ECO:0000313" key="5">
    <source>
        <dbReference type="EMBL" id="KAH0813794.1"/>
    </source>
</evidence>
<dbReference type="PANTHER" id="PTHR43115">
    <property type="entry name" value="DEHYDROGENASE/REDUCTASE SDR FAMILY MEMBER 11"/>
    <property type="match status" value="1"/>
</dbReference>
<feature type="coiled-coil region" evidence="4">
    <location>
        <begin position="1433"/>
        <end position="1460"/>
    </location>
</feature>
<proteinExistence type="inferred from homology"/>
<dbReference type="InterPro" id="IPR027417">
    <property type="entry name" value="P-loop_NTPase"/>
</dbReference>
<dbReference type="InterPro" id="IPR036770">
    <property type="entry name" value="Ankyrin_rpt-contain_sf"/>
</dbReference>